<gene>
    <name evidence="7" type="ORF">DSCW_08190</name>
</gene>
<evidence type="ECO:0000259" key="6">
    <source>
        <dbReference type="PROSITE" id="PS51332"/>
    </source>
</evidence>
<evidence type="ECO:0000256" key="1">
    <source>
        <dbReference type="ARBA" id="ARBA00001966"/>
    </source>
</evidence>
<reference evidence="7 8" key="1">
    <citation type="submission" date="2019-11" db="EMBL/GenBank/DDBJ databases">
        <title>Comparative genomics of hydrocarbon-degrading Desulfosarcina strains.</title>
        <authorList>
            <person name="Watanabe M."/>
            <person name="Kojima H."/>
            <person name="Fukui M."/>
        </authorList>
    </citation>
    <scope>NUCLEOTIDE SEQUENCE [LARGE SCALE GENOMIC DNA]</scope>
    <source>
        <strain evidence="7 8">PP31</strain>
    </source>
</reference>
<dbReference type="InterPro" id="IPR051198">
    <property type="entry name" value="BchE-like"/>
</dbReference>
<accession>A0A5K7YUD8</accession>
<dbReference type="PANTHER" id="PTHR43409">
    <property type="entry name" value="ANAEROBIC MAGNESIUM-PROTOPORPHYRIN IX MONOMETHYL ESTER CYCLASE-RELATED"/>
    <property type="match status" value="1"/>
</dbReference>
<evidence type="ECO:0000256" key="2">
    <source>
        <dbReference type="ARBA" id="ARBA00022691"/>
    </source>
</evidence>
<keyword evidence="2" id="KW-0949">S-adenosyl-L-methionine</keyword>
<evidence type="ECO:0000313" key="7">
    <source>
        <dbReference type="EMBL" id="BBO73402.1"/>
    </source>
</evidence>
<keyword evidence="4" id="KW-0408">Iron</keyword>
<dbReference type="SMART" id="SM00729">
    <property type="entry name" value="Elp3"/>
    <property type="match status" value="1"/>
</dbReference>
<dbReference type="InterPro" id="IPR006638">
    <property type="entry name" value="Elp3/MiaA/NifB-like_rSAM"/>
</dbReference>
<dbReference type="InterPro" id="IPR023404">
    <property type="entry name" value="rSAM_horseshoe"/>
</dbReference>
<feature type="domain" description="B12-binding" evidence="6">
    <location>
        <begin position="117"/>
        <end position="204"/>
    </location>
</feature>
<dbReference type="SUPFAM" id="SSF102114">
    <property type="entry name" value="Radical SAM enzymes"/>
    <property type="match status" value="1"/>
</dbReference>
<dbReference type="Pfam" id="PF04055">
    <property type="entry name" value="Radical_SAM"/>
    <property type="match status" value="1"/>
</dbReference>
<dbReference type="PANTHER" id="PTHR43409:SF7">
    <property type="entry name" value="BLL1977 PROTEIN"/>
    <property type="match status" value="1"/>
</dbReference>
<dbReference type="GO" id="GO:0031419">
    <property type="term" value="F:cobalamin binding"/>
    <property type="evidence" value="ECO:0007669"/>
    <property type="project" value="InterPro"/>
</dbReference>
<dbReference type="AlphaFoldDB" id="A0A5K7YUD8"/>
<dbReference type="InterPro" id="IPR007197">
    <property type="entry name" value="rSAM"/>
</dbReference>
<sequence length="618" mass="70122">MSPKGRVLLVSAPWPLFNRPSLPLGALKGYLKKTLPSLTVDSSHFFLEAAHALGFERYHQVSQSVWRAEAVFSALLYPQRAQQAESLYAATLKKSDPAPSDFSELVNQVETASKNWLNRIDGEGLDLVGFSVSFCQVTASLYLISRIKTAFPALPVVVGGSSFSGEPSPDLLRAFPWIDYLVAGEGEQVLEALVRHLLKPARETDPPELPDGIFSLNRPGGSKPRFSQMRRLNDLPVPDYDDYFRLLNRFDPARRFFPTLPIEASRGCWWQGRDSGGRFKGCAFCNLNLQWNGYRTKPVRQVVQEVDHLVRRHEVVSLAFADNTLPEKQAASIFDGIRALNFDLSIFAEIRATTKPSTLKKMKRAGVDTVQVGIEALSSRLLKKMNKGVRAIDNLCLMKHCEAAGIVNAGNLMLHFPSSDVDDVAQTLECLKFARCYHPLKTVSFWLGLDSPVYRFPERFQIRSIFNHPNLKKLFPVSVANGLRFMIQGYRGDRKRQYKLWRGVRQEVRQWYKAYEVVQRQTNGGPALSYRDGGRFIVIDQHFPKAPVNRHRLTGTSADIYRFCHTPRSLEQIAQRFKAFNTQQIRSFLQSMVTKRLAFVENDWYLSLAASKAWRSGR</sequence>
<comment type="cofactor">
    <cofactor evidence="1">
        <name>[4Fe-4S] cluster</name>
        <dbReference type="ChEBI" id="CHEBI:49883"/>
    </cofactor>
</comment>
<dbReference type="SFLD" id="SFLDF00324">
    <property type="entry name" value="bacteriocin_maturation"/>
    <property type="match status" value="1"/>
</dbReference>
<dbReference type="EMBL" id="AP021875">
    <property type="protein sequence ID" value="BBO73402.1"/>
    <property type="molecule type" value="Genomic_DNA"/>
</dbReference>
<dbReference type="GO" id="GO:0051536">
    <property type="term" value="F:iron-sulfur cluster binding"/>
    <property type="evidence" value="ECO:0007669"/>
    <property type="project" value="UniProtKB-KW"/>
</dbReference>
<proteinExistence type="predicted"/>
<evidence type="ECO:0000313" key="8">
    <source>
        <dbReference type="Proteomes" id="UP000427769"/>
    </source>
</evidence>
<evidence type="ECO:0000256" key="5">
    <source>
        <dbReference type="ARBA" id="ARBA00023014"/>
    </source>
</evidence>
<dbReference type="KEGG" id="dwd:DSCW_08190"/>
<organism evidence="7 8">
    <name type="scientific">Desulfosarcina widdelii</name>
    <dbReference type="NCBI Taxonomy" id="947919"/>
    <lineage>
        <taxon>Bacteria</taxon>
        <taxon>Pseudomonadati</taxon>
        <taxon>Thermodesulfobacteriota</taxon>
        <taxon>Desulfobacteria</taxon>
        <taxon>Desulfobacterales</taxon>
        <taxon>Desulfosarcinaceae</taxon>
        <taxon>Desulfosarcina</taxon>
    </lineage>
</organism>
<dbReference type="SFLD" id="SFLDG01082">
    <property type="entry name" value="B12-binding_domain_containing"/>
    <property type="match status" value="1"/>
</dbReference>
<protein>
    <submittedName>
        <fullName evidence="7">RiPP maturation radical SAM protein 1</fullName>
    </submittedName>
</protein>
<keyword evidence="3" id="KW-0479">Metal-binding</keyword>
<evidence type="ECO:0000256" key="3">
    <source>
        <dbReference type="ARBA" id="ARBA00022723"/>
    </source>
</evidence>
<dbReference type="GO" id="GO:0046872">
    <property type="term" value="F:metal ion binding"/>
    <property type="evidence" value="ECO:0007669"/>
    <property type="project" value="UniProtKB-KW"/>
</dbReference>
<evidence type="ECO:0000256" key="4">
    <source>
        <dbReference type="ARBA" id="ARBA00023004"/>
    </source>
</evidence>
<keyword evidence="5" id="KW-0411">Iron-sulfur</keyword>
<name>A0A5K7YUD8_9BACT</name>
<dbReference type="PROSITE" id="PS51332">
    <property type="entry name" value="B12_BINDING"/>
    <property type="match status" value="1"/>
</dbReference>
<dbReference type="GO" id="GO:0005829">
    <property type="term" value="C:cytosol"/>
    <property type="evidence" value="ECO:0007669"/>
    <property type="project" value="TreeGrafter"/>
</dbReference>
<dbReference type="InterPro" id="IPR006158">
    <property type="entry name" value="Cobalamin-bd"/>
</dbReference>
<dbReference type="Gene3D" id="3.80.30.20">
    <property type="entry name" value="tm_1862 like domain"/>
    <property type="match status" value="1"/>
</dbReference>
<dbReference type="InterPro" id="IPR058240">
    <property type="entry name" value="rSAM_sf"/>
</dbReference>
<dbReference type="SFLD" id="SFLDS00029">
    <property type="entry name" value="Radical_SAM"/>
    <property type="match status" value="1"/>
</dbReference>
<keyword evidence="8" id="KW-1185">Reference proteome</keyword>
<dbReference type="NCBIfam" id="TIGR03975">
    <property type="entry name" value="rSAM_ocin_1"/>
    <property type="match status" value="1"/>
</dbReference>
<dbReference type="Gene3D" id="3.40.50.280">
    <property type="entry name" value="Cobalamin-binding domain"/>
    <property type="match status" value="1"/>
</dbReference>
<dbReference type="GO" id="GO:0003824">
    <property type="term" value="F:catalytic activity"/>
    <property type="evidence" value="ECO:0007669"/>
    <property type="project" value="InterPro"/>
</dbReference>
<dbReference type="InterPro" id="IPR023984">
    <property type="entry name" value="rSAM_ocin_1"/>
</dbReference>
<dbReference type="RefSeq" id="WP_170302117.1">
    <property type="nucleotide sequence ID" value="NZ_AP021875.1"/>
</dbReference>
<dbReference type="Proteomes" id="UP000427769">
    <property type="component" value="Chromosome"/>
</dbReference>